<dbReference type="PANTHER" id="PTHR46797:SF23">
    <property type="entry name" value="HTH-TYPE TRANSCRIPTIONAL REGULATOR SUTR"/>
    <property type="match status" value="1"/>
</dbReference>
<organism evidence="5 6">
    <name type="scientific">Pseudomonas duriflava</name>
    <dbReference type="NCBI Taxonomy" id="459528"/>
    <lineage>
        <taxon>Bacteria</taxon>
        <taxon>Pseudomonadati</taxon>
        <taxon>Pseudomonadota</taxon>
        <taxon>Gammaproteobacteria</taxon>
        <taxon>Pseudomonadales</taxon>
        <taxon>Pseudomonadaceae</taxon>
        <taxon>Pseudomonas</taxon>
    </lineage>
</organism>
<keyword evidence="3" id="KW-0804">Transcription</keyword>
<dbReference type="GO" id="GO:0003700">
    <property type="term" value="F:DNA-binding transcription factor activity"/>
    <property type="evidence" value="ECO:0007669"/>
    <property type="project" value="TreeGrafter"/>
</dbReference>
<dbReference type="Pfam" id="PF01381">
    <property type="entry name" value="HTH_3"/>
    <property type="match status" value="1"/>
</dbReference>
<dbReference type="SUPFAM" id="SSF51182">
    <property type="entry name" value="RmlC-like cupins"/>
    <property type="match status" value="1"/>
</dbReference>
<dbReference type="InterPro" id="IPR014710">
    <property type="entry name" value="RmlC-like_jellyroll"/>
</dbReference>
<dbReference type="PANTHER" id="PTHR46797">
    <property type="entry name" value="HTH-TYPE TRANSCRIPTIONAL REGULATOR"/>
    <property type="match status" value="1"/>
</dbReference>
<feature type="domain" description="HTH cro/C1-type" evidence="4">
    <location>
        <begin position="11"/>
        <end position="65"/>
    </location>
</feature>
<protein>
    <submittedName>
        <fullName evidence="5">XRE family transcriptional regulator</fullName>
    </submittedName>
</protein>
<dbReference type="InterPro" id="IPR001387">
    <property type="entry name" value="Cro/C1-type_HTH"/>
</dbReference>
<dbReference type="Proteomes" id="UP000316905">
    <property type="component" value="Unassembled WGS sequence"/>
</dbReference>
<evidence type="ECO:0000259" key="4">
    <source>
        <dbReference type="PROSITE" id="PS50943"/>
    </source>
</evidence>
<dbReference type="PROSITE" id="PS50943">
    <property type="entry name" value="HTH_CROC1"/>
    <property type="match status" value="1"/>
</dbReference>
<evidence type="ECO:0000256" key="2">
    <source>
        <dbReference type="ARBA" id="ARBA00023125"/>
    </source>
</evidence>
<dbReference type="SMART" id="SM00530">
    <property type="entry name" value="HTH_XRE"/>
    <property type="match status" value="1"/>
</dbReference>
<dbReference type="SUPFAM" id="SSF47413">
    <property type="entry name" value="lambda repressor-like DNA-binding domains"/>
    <property type="match status" value="1"/>
</dbReference>
<evidence type="ECO:0000313" key="5">
    <source>
        <dbReference type="EMBL" id="TWI57451.1"/>
    </source>
</evidence>
<dbReference type="EMBL" id="VLKY01000002">
    <property type="protein sequence ID" value="TWI57451.1"/>
    <property type="molecule type" value="Genomic_DNA"/>
</dbReference>
<dbReference type="InterPro" id="IPR010982">
    <property type="entry name" value="Lambda_DNA-bd_dom_sf"/>
</dbReference>
<dbReference type="InterPro" id="IPR050807">
    <property type="entry name" value="TransReg_Diox_bact_type"/>
</dbReference>
<gene>
    <name evidence="5" type="ORF">IQ22_00667</name>
</gene>
<dbReference type="CDD" id="cd02209">
    <property type="entry name" value="cupin_XRE_C"/>
    <property type="match status" value="1"/>
</dbReference>
<dbReference type="InterPro" id="IPR011051">
    <property type="entry name" value="RmlC_Cupin_sf"/>
</dbReference>
<dbReference type="RefSeq" id="WP_145137992.1">
    <property type="nucleotide sequence ID" value="NZ_VLKY01000002.1"/>
</dbReference>
<evidence type="ECO:0000313" key="6">
    <source>
        <dbReference type="Proteomes" id="UP000316905"/>
    </source>
</evidence>
<proteinExistence type="predicted"/>
<dbReference type="InterPro" id="IPR013096">
    <property type="entry name" value="Cupin_2"/>
</dbReference>
<dbReference type="CDD" id="cd00093">
    <property type="entry name" value="HTH_XRE"/>
    <property type="match status" value="1"/>
</dbReference>
<dbReference type="AlphaFoldDB" id="A0A562QL29"/>
<dbReference type="Gene3D" id="1.10.260.40">
    <property type="entry name" value="lambda repressor-like DNA-binding domains"/>
    <property type="match status" value="1"/>
</dbReference>
<name>A0A562QL29_9PSED</name>
<keyword evidence="2" id="KW-0238">DNA-binding</keyword>
<keyword evidence="1" id="KW-0805">Transcription regulation</keyword>
<sequence>MDVLEHVAENLRRLRIQAGFSQQALAERSGVSRRMLVSIESGDSNVSLNTLDRLAEALGVKFKELVLEASAHDARQVGAVVWKGEKTGSQGVLLGSCPARSEVELWEWRLMPGERYISASNPAGWQEMFIVVEGQLVLEQDKHEQIIKAGECFSFSGDANRYAYRNDSSQPVRFIRNVIY</sequence>
<dbReference type="Pfam" id="PF07883">
    <property type="entry name" value="Cupin_2"/>
    <property type="match status" value="1"/>
</dbReference>
<dbReference type="OrthoDB" id="9810578at2"/>
<comment type="caution">
    <text evidence="5">The sequence shown here is derived from an EMBL/GenBank/DDBJ whole genome shotgun (WGS) entry which is preliminary data.</text>
</comment>
<keyword evidence="6" id="KW-1185">Reference proteome</keyword>
<evidence type="ECO:0000256" key="3">
    <source>
        <dbReference type="ARBA" id="ARBA00023163"/>
    </source>
</evidence>
<accession>A0A562QL29</accession>
<reference evidence="5 6" key="1">
    <citation type="journal article" date="2015" name="Stand. Genomic Sci.">
        <title>Genomic Encyclopedia of Bacterial and Archaeal Type Strains, Phase III: the genomes of soil and plant-associated and newly described type strains.</title>
        <authorList>
            <person name="Whitman W.B."/>
            <person name="Woyke T."/>
            <person name="Klenk H.P."/>
            <person name="Zhou Y."/>
            <person name="Lilburn T.G."/>
            <person name="Beck B.J."/>
            <person name="De Vos P."/>
            <person name="Vandamme P."/>
            <person name="Eisen J.A."/>
            <person name="Garrity G."/>
            <person name="Hugenholtz P."/>
            <person name="Kyrpides N.C."/>
        </authorList>
    </citation>
    <scope>NUCLEOTIDE SEQUENCE [LARGE SCALE GENOMIC DNA]</scope>
    <source>
        <strain evidence="5 6">CGMCC 1.6858</strain>
    </source>
</reference>
<evidence type="ECO:0000256" key="1">
    <source>
        <dbReference type="ARBA" id="ARBA00023015"/>
    </source>
</evidence>
<dbReference type="Gene3D" id="2.60.120.10">
    <property type="entry name" value="Jelly Rolls"/>
    <property type="match status" value="1"/>
</dbReference>
<dbReference type="GO" id="GO:0003677">
    <property type="term" value="F:DNA binding"/>
    <property type="evidence" value="ECO:0007669"/>
    <property type="project" value="UniProtKB-KW"/>
</dbReference>
<dbReference type="GO" id="GO:0005829">
    <property type="term" value="C:cytosol"/>
    <property type="evidence" value="ECO:0007669"/>
    <property type="project" value="TreeGrafter"/>
</dbReference>